<keyword evidence="2" id="KW-0507">mRNA processing</keyword>
<protein>
    <recommendedName>
        <fullName evidence="2">Branchpoint-bridging protein</fullName>
    </recommendedName>
</protein>
<evidence type="ECO:0000313" key="5">
    <source>
        <dbReference type="Proteomes" id="UP000887566"/>
    </source>
</evidence>
<dbReference type="InterPro" id="IPR045071">
    <property type="entry name" value="BBP-like"/>
</dbReference>
<organism evidence="5 6">
    <name type="scientific">Plectus sambesii</name>
    <dbReference type="NCBI Taxonomy" id="2011161"/>
    <lineage>
        <taxon>Eukaryota</taxon>
        <taxon>Metazoa</taxon>
        <taxon>Ecdysozoa</taxon>
        <taxon>Nematoda</taxon>
        <taxon>Chromadorea</taxon>
        <taxon>Plectida</taxon>
        <taxon>Plectina</taxon>
        <taxon>Plectoidea</taxon>
        <taxon>Plectidae</taxon>
        <taxon>Plectus</taxon>
    </lineage>
</organism>
<dbReference type="SUPFAM" id="SSF57756">
    <property type="entry name" value="Retrovirus zinc finger-like domains"/>
    <property type="match status" value="1"/>
</dbReference>
<accession>A0A914UH38</accession>
<evidence type="ECO:0000256" key="2">
    <source>
        <dbReference type="RuleBase" id="RU367126"/>
    </source>
</evidence>
<dbReference type="InterPro" id="IPR036875">
    <property type="entry name" value="Znf_CCHC_sf"/>
</dbReference>
<dbReference type="InterPro" id="IPR036612">
    <property type="entry name" value="KH_dom_type_1_sf"/>
</dbReference>
<dbReference type="Gene3D" id="3.30.1370.10">
    <property type="entry name" value="K Homology domain, type 1"/>
    <property type="match status" value="1"/>
</dbReference>
<evidence type="ECO:0000313" key="6">
    <source>
        <dbReference type="WBParaSite" id="PSAMB.scaffold10016size4427.g32962.t1"/>
    </source>
</evidence>
<sequence>MPGEDEPLHAYVTATDMDIIKKACDKIKQIIHQALEIPDGQNELRKLQLRELALLNGTLRPEDMVSGARCSNCGSEEHKTWECPDAPNVTASIICTACGGAGHISRDCKNPRPGFASGDGAGMDDEYSALMAELGEGSGGGGGGGGGGGYGGGGYGGVGFGGGGGSGGGGSRGGDGGGGGGYGRQHMGGGGGGGGGGGRGGGQRAFNLPSGQPIVRINLSKPQQPKPPSLMSLDPNAPPMPPWGPWPPMMPPTGEDGKPMPFPPPPPF</sequence>
<dbReference type="GO" id="GO:0008270">
    <property type="term" value="F:zinc ion binding"/>
    <property type="evidence" value="ECO:0007669"/>
    <property type="project" value="UniProtKB-UniRule"/>
</dbReference>
<dbReference type="GO" id="GO:0048024">
    <property type="term" value="P:regulation of mRNA splicing, via spliceosome"/>
    <property type="evidence" value="ECO:0007669"/>
    <property type="project" value="TreeGrafter"/>
</dbReference>
<dbReference type="Pfam" id="PF00098">
    <property type="entry name" value="zf-CCHC"/>
    <property type="match status" value="1"/>
</dbReference>
<keyword evidence="2" id="KW-0539">Nucleus</keyword>
<dbReference type="Gene3D" id="4.10.60.10">
    <property type="entry name" value="Zinc finger, CCHC-type"/>
    <property type="match status" value="1"/>
</dbReference>
<feature type="domain" description="CCHC-type" evidence="4">
    <location>
        <begin position="95"/>
        <end position="110"/>
    </location>
</feature>
<comment type="function">
    <text evidence="2">Necessary for the splicing of pre-mRNA. Has a role in the recognition of the branch site (5'-UACUAAC-3'), the pyrimidine tract and the 3'-splice site at the 3'-end of introns.</text>
</comment>
<dbReference type="AlphaFoldDB" id="A0A914UH38"/>
<comment type="similarity">
    <text evidence="2">Belongs to the BBP/SF1 family.</text>
</comment>
<dbReference type="WBParaSite" id="PSAMB.scaffold10016size4427.g32962.t1">
    <property type="protein sequence ID" value="PSAMB.scaffold10016size4427.g32962.t1"/>
    <property type="gene ID" value="PSAMB.scaffold10016size4427.g32962"/>
</dbReference>
<dbReference type="FunFam" id="4.10.60.10:FF:000031">
    <property type="entry name" value="splicing factor 1"/>
    <property type="match status" value="1"/>
</dbReference>
<evidence type="ECO:0000259" key="4">
    <source>
        <dbReference type="PROSITE" id="PS50158"/>
    </source>
</evidence>
<evidence type="ECO:0000256" key="1">
    <source>
        <dbReference type="PROSITE-ProRule" id="PRU00047"/>
    </source>
</evidence>
<keyword evidence="2" id="KW-0747">Spliceosome</keyword>
<dbReference type="Proteomes" id="UP000887566">
    <property type="component" value="Unplaced"/>
</dbReference>
<dbReference type="GO" id="GO:0045131">
    <property type="term" value="F:pre-mRNA branch point binding"/>
    <property type="evidence" value="ECO:0007669"/>
    <property type="project" value="UniProtKB-UniRule"/>
</dbReference>
<feature type="region of interest" description="Disordered" evidence="3">
    <location>
        <begin position="169"/>
        <end position="268"/>
    </location>
</feature>
<keyword evidence="2" id="KW-0862">Zinc</keyword>
<keyword evidence="2" id="KW-0479">Metal-binding</keyword>
<feature type="compositionally biased region" description="Pro residues" evidence="3">
    <location>
        <begin position="236"/>
        <end position="251"/>
    </location>
</feature>
<dbReference type="GO" id="GO:0003729">
    <property type="term" value="F:mRNA binding"/>
    <property type="evidence" value="ECO:0007669"/>
    <property type="project" value="TreeGrafter"/>
</dbReference>
<proteinExistence type="inferred from homology"/>
<dbReference type="PANTHER" id="PTHR11208">
    <property type="entry name" value="RNA-BINDING PROTEIN RELATED"/>
    <property type="match status" value="1"/>
</dbReference>
<dbReference type="PROSITE" id="PS50158">
    <property type="entry name" value="ZF_CCHC"/>
    <property type="match status" value="1"/>
</dbReference>
<evidence type="ECO:0000256" key="3">
    <source>
        <dbReference type="SAM" id="MobiDB-lite"/>
    </source>
</evidence>
<dbReference type="GO" id="GO:0019899">
    <property type="term" value="F:enzyme binding"/>
    <property type="evidence" value="ECO:0007669"/>
    <property type="project" value="UniProtKB-ARBA"/>
</dbReference>
<dbReference type="SMART" id="SM00343">
    <property type="entry name" value="ZnF_C2HC"/>
    <property type="match status" value="2"/>
</dbReference>
<feature type="compositionally biased region" description="Gly residues" evidence="3">
    <location>
        <begin position="169"/>
        <end position="203"/>
    </location>
</feature>
<dbReference type="PANTHER" id="PTHR11208:SF45">
    <property type="entry name" value="SPLICING FACTOR 1"/>
    <property type="match status" value="1"/>
</dbReference>
<keyword evidence="1 2" id="KW-0863">Zinc-finger</keyword>
<dbReference type="InterPro" id="IPR001878">
    <property type="entry name" value="Znf_CCHC"/>
</dbReference>
<name>A0A914UH38_9BILA</name>
<comment type="subcellular location">
    <subcellularLocation>
        <location evidence="2">Nucleus</location>
    </subcellularLocation>
</comment>
<keyword evidence="5" id="KW-1185">Reference proteome</keyword>
<dbReference type="GO" id="GO:0005681">
    <property type="term" value="C:spliceosomal complex"/>
    <property type="evidence" value="ECO:0007669"/>
    <property type="project" value="UniProtKB-KW"/>
</dbReference>
<dbReference type="GO" id="GO:0000398">
    <property type="term" value="P:mRNA splicing, via spliceosome"/>
    <property type="evidence" value="ECO:0007669"/>
    <property type="project" value="UniProtKB-UniRule"/>
</dbReference>
<reference evidence="6" key="1">
    <citation type="submission" date="2022-11" db="UniProtKB">
        <authorList>
            <consortium name="WormBaseParasite"/>
        </authorList>
    </citation>
    <scope>IDENTIFICATION</scope>
</reference>
<keyword evidence="2" id="KW-0508">mRNA splicing</keyword>